<dbReference type="RefSeq" id="WP_048045287.1">
    <property type="nucleotide sequence ID" value="NZ_CP009509.1"/>
</dbReference>
<keyword evidence="4 6" id="KW-1133">Transmembrane helix</keyword>
<dbReference type="HOGENOM" id="CLU_1881101_0_0_2"/>
<dbReference type="GO" id="GO:0005886">
    <property type="term" value="C:plasma membrane"/>
    <property type="evidence" value="ECO:0007669"/>
    <property type="project" value="UniProtKB-SubCell"/>
</dbReference>
<sequence>MGLLSGFFYACIIMTSRYLRNEYSGLERLFLSTGVTLVILFPFMLQVSPADLLENLPVLLFLGVIITSIGSILYFTGLEHVKAQNAGIISLLEPVSAIFFAYLILHDLISMSTLIVCALILASSLLTSLEKGSKT</sequence>
<feature type="transmembrane region" description="Helical" evidence="6">
    <location>
        <begin position="56"/>
        <end position="75"/>
    </location>
</feature>
<dbReference type="Pfam" id="PF00892">
    <property type="entry name" value="EamA"/>
    <property type="match status" value="1"/>
</dbReference>
<dbReference type="GeneID" id="24852019"/>
<dbReference type="InterPro" id="IPR037185">
    <property type="entry name" value="EmrE-like"/>
</dbReference>
<accession>A0A0E3PZ79</accession>
<dbReference type="PANTHER" id="PTHR42920:SF5">
    <property type="entry name" value="EAMA DOMAIN-CONTAINING PROTEIN"/>
    <property type="match status" value="1"/>
</dbReference>
<evidence type="ECO:0000313" key="8">
    <source>
        <dbReference type="EMBL" id="AKB41263.1"/>
    </source>
</evidence>
<dbReference type="AlphaFoldDB" id="A0A0E3PZ79"/>
<reference evidence="8 9" key="1">
    <citation type="submission" date="2014-07" db="EMBL/GenBank/DDBJ databases">
        <title>Methanogenic archaea and the global carbon cycle.</title>
        <authorList>
            <person name="Henriksen J.R."/>
            <person name="Luke J."/>
            <person name="Reinhart S."/>
            <person name="Benedict M.N."/>
            <person name="Youngblut N.D."/>
            <person name="Metcalf M.E."/>
            <person name="Whitaker R.J."/>
            <person name="Metcalf W.W."/>
        </authorList>
    </citation>
    <scope>NUCLEOTIDE SEQUENCE [LARGE SCALE GENOMIC DNA]</scope>
    <source>
        <strain evidence="8 9">WWM610</strain>
    </source>
</reference>
<organism evidence="8 9">
    <name type="scientific">Methanosarcina mazei WWM610</name>
    <dbReference type="NCBI Taxonomy" id="1434117"/>
    <lineage>
        <taxon>Archaea</taxon>
        <taxon>Methanobacteriati</taxon>
        <taxon>Methanobacteriota</taxon>
        <taxon>Stenosarchaea group</taxon>
        <taxon>Methanomicrobia</taxon>
        <taxon>Methanosarcinales</taxon>
        <taxon>Methanosarcinaceae</taxon>
        <taxon>Methanosarcina</taxon>
    </lineage>
</organism>
<dbReference type="SUPFAM" id="SSF103481">
    <property type="entry name" value="Multidrug resistance efflux transporter EmrE"/>
    <property type="match status" value="1"/>
</dbReference>
<keyword evidence="2" id="KW-1003">Cell membrane</keyword>
<dbReference type="InterPro" id="IPR000620">
    <property type="entry name" value="EamA_dom"/>
</dbReference>
<dbReference type="Proteomes" id="UP000033058">
    <property type="component" value="Chromosome"/>
</dbReference>
<gene>
    <name evidence="8" type="ORF">MSMAW_2272</name>
</gene>
<comment type="subcellular location">
    <subcellularLocation>
        <location evidence="1">Cell membrane</location>
        <topology evidence="1">Multi-pass membrane protein</topology>
    </subcellularLocation>
</comment>
<evidence type="ECO:0000313" key="9">
    <source>
        <dbReference type="Proteomes" id="UP000033058"/>
    </source>
</evidence>
<dbReference type="PANTHER" id="PTHR42920">
    <property type="entry name" value="OS03G0707200 PROTEIN-RELATED"/>
    <property type="match status" value="1"/>
</dbReference>
<evidence type="ECO:0000256" key="1">
    <source>
        <dbReference type="ARBA" id="ARBA00004651"/>
    </source>
</evidence>
<keyword evidence="5 6" id="KW-0472">Membrane</keyword>
<evidence type="ECO:0000256" key="6">
    <source>
        <dbReference type="SAM" id="Phobius"/>
    </source>
</evidence>
<keyword evidence="3 6" id="KW-0812">Transmembrane</keyword>
<dbReference type="PATRIC" id="fig|1434117.4.peg.2901"/>
<evidence type="ECO:0000256" key="2">
    <source>
        <dbReference type="ARBA" id="ARBA00022475"/>
    </source>
</evidence>
<evidence type="ECO:0000259" key="7">
    <source>
        <dbReference type="Pfam" id="PF00892"/>
    </source>
</evidence>
<protein>
    <submittedName>
        <fullName evidence="8">Integral membrane protein</fullName>
    </submittedName>
</protein>
<feature type="transmembrane region" description="Helical" evidence="6">
    <location>
        <begin position="87"/>
        <end position="105"/>
    </location>
</feature>
<name>A0A0E3PZ79_METMZ</name>
<dbReference type="EMBL" id="CP009509">
    <property type="protein sequence ID" value="AKB41263.1"/>
    <property type="molecule type" value="Genomic_DNA"/>
</dbReference>
<feature type="transmembrane region" description="Helical" evidence="6">
    <location>
        <begin position="111"/>
        <end position="129"/>
    </location>
</feature>
<proteinExistence type="predicted"/>
<evidence type="ECO:0000256" key="5">
    <source>
        <dbReference type="ARBA" id="ARBA00023136"/>
    </source>
</evidence>
<dbReference type="InterPro" id="IPR051258">
    <property type="entry name" value="Diverse_Substrate_Transporter"/>
</dbReference>
<evidence type="ECO:0000256" key="4">
    <source>
        <dbReference type="ARBA" id="ARBA00022989"/>
    </source>
</evidence>
<feature type="domain" description="EamA" evidence="7">
    <location>
        <begin position="2"/>
        <end position="128"/>
    </location>
</feature>
<feature type="transmembrane region" description="Helical" evidence="6">
    <location>
        <begin position="26"/>
        <end position="44"/>
    </location>
</feature>
<evidence type="ECO:0000256" key="3">
    <source>
        <dbReference type="ARBA" id="ARBA00022692"/>
    </source>
</evidence>